<dbReference type="Pfam" id="PF14289">
    <property type="entry name" value="DUF4369"/>
    <property type="match status" value="1"/>
</dbReference>
<evidence type="ECO:0000313" key="3">
    <source>
        <dbReference type="Proteomes" id="UP001196136"/>
    </source>
</evidence>
<comment type="caution">
    <text evidence="2">The sequence shown here is derived from an EMBL/GenBank/DDBJ whole genome shotgun (WGS) entry which is preliminary data.</text>
</comment>
<dbReference type="Gene3D" id="3.40.30.10">
    <property type="entry name" value="Glutaredoxin"/>
    <property type="match status" value="1"/>
</dbReference>
<dbReference type="InterPro" id="IPR036249">
    <property type="entry name" value="Thioredoxin-like_sf"/>
</dbReference>
<dbReference type="PANTHER" id="PTHR42852">
    <property type="entry name" value="THIOL:DISULFIDE INTERCHANGE PROTEIN DSBE"/>
    <property type="match status" value="1"/>
</dbReference>
<reference evidence="2 3" key="1">
    <citation type="submission" date="2021-08" db="EMBL/GenBank/DDBJ databases">
        <title>Muricauda profundi sp. nov., a marine bacterium isolated from deep seawater of the Mariana Trench.</title>
        <authorList>
            <person name="Wei Y."/>
        </authorList>
    </citation>
    <scope>NUCLEOTIDE SEQUENCE [LARGE SCALE GENOMIC DNA]</scope>
    <source>
        <strain evidence="2 3">W52</strain>
    </source>
</reference>
<dbReference type="PANTHER" id="PTHR42852:SF13">
    <property type="entry name" value="PROTEIN DIPZ"/>
    <property type="match status" value="1"/>
</dbReference>
<dbReference type="InterPro" id="IPR050553">
    <property type="entry name" value="Thioredoxin_ResA/DsbE_sf"/>
</dbReference>
<accession>A0ABS7ENK2</accession>
<keyword evidence="3" id="KW-1185">Reference proteome</keyword>
<proteinExistence type="predicted"/>
<dbReference type="RefSeq" id="WP_220112791.1">
    <property type="nucleotide sequence ID" value="NZ_JAHZSV010000003.1"/>
</dbReference>
<dbReference type="SUPFAM" id="SSF52833">
    <property type="entry name" value="Thioredoxin-like"/>
    <property type="match status" value="1"/>
</dbReference>
<dbReference type="Proteomes" id="UP001196136">
    <property type="component" value="Unassembled WGS sequence"/>
</dbReference>
<evidence type="ECO:0000313" key="2">
    <source>
        <dbReference type="EMBL" id="MBW8199164.1"/>
    </source>
</evidence>
<dbReference type="Pfam" id="PF08534">
    <property type="entry name" value="Redoxin"/>
    <property type="match status" value="1"/>
</dbReference>
<protein>
    <submittedName>
        <fullName evidence="2">AhpC/TSA family protein</fullName>
    </submittedName>
</protein>
<dbReference type="EMBL" id="JAHZSV010000003">
    <property type="protein sequence ID" value="MBW8199164.1"/>
    <property type="molecule type" value="Genomic_DNA"/>
</dbReference>
<dbReference type="PROSITE" id="PS51257">
    <property type="entry name" value="PROKAR_LIPOPROTEIN"/>
    <property type="match status" value="1"/>
</dbReference>
<sequence>MGGKNVLFILTLVVCTIMSCQKKGKTSLEEQFVLSVTAKGFPDSTKVYLYNRDIDKNLDSAFVINQRFEFSGKVDLPSLCYLNFYDKENNPLEPYHYFFLENDSIFIEGDYSNFIDAKVVGSEQSDLLAAYYATLRNTPKENRKSKQLDFLFSNADNQMALNQLLYIKKEVSKDSLLLFHERLDSINSSSPKGLELLTYAKTSDIKPGDKYRNIVGYDLDGEEHQLFDYKGKVILLDFWGTGCVPCRKQNKEEFPRLMEKYNEEDFVLISYSLDKERKWWEKASKEDKINWINISDLVGMKSENVQKYAVTAIPNSFLIDKNGTVVKSFVGFYERENSIEREIDKLLAK</sequence>
<dbReference type="InterPro" id="IPR025380">
    <property type="entry name" value="DUF4369"/>
</dbReference>
<dbReference type="InterPro" id="IPR013740">
    <property type="entry name" value="Redoxin"/>
</dbReference>
<evidence type="ECO:0000259" key="1">
    <source>
        <dbReference type="PROSITE" id="PS51352"/>
    </source>
</evidence>
<dbReference type="InterPro" id="IPR013766">
    <property type="entry name" value="Thioredoxin_domain"/>
</dbReference>
<dbReference type="PROSITE" id="PS51352">
    <property type="entry name" value="THIOREDOXIN_2"/>
    <property type="match status" value="1"/>
</dbReference>
<dbReference type="CDD" id="cd02966">
    <property type="entry name" value="TlpA_like_family"/>
    <property type="match status" value="1"/>
</dbReference>
<organism evidence="2 3">
    <name type="scientific">Flagellimonas abyssi</name>
    <dbReference type="NCBI Taxonomy" id="2864871"/>
    <lineage>
        <taxon>Bacteria</taxon>
        <taxon>Pseudomonadati</taxon>
        <taxon>Bacteroidota</taxon>
        <taxon>Flavobacteriia</taxon>
        <taxon>Flavobacteriales</taxon>
        <taxon>Flavobacteriaceae</taxon>
        <taxon>Flagellimonas</taxon>
    </lineage>
</organism>
<feature type="domain" description="Thioredoxin" evidence="1">
    <location>
        <begin position="205"/>
        <end position="348"/>
    </location>
</feature>
<gene>
    <name evidence="2" type="ORF">K1F36_04950</name>
</gene>
<name>A0ABS7ENK2_9FLAO</name>